<evidence type="ECO:0000313" key="4">
    <source>
        <dbReference type="Proteomes" id="UP000701680"/>
    </source>
</evidence>
<dbReference type="EMBL" id="JAAIUO010000004">
    <property type="protein sequence ID" value="NSK14704.1"/>
    <property type="molecule type" value="Genomic_DNA"/>
</dbReference>
<accession>A0A850HH42</accession>
<organism evidence="2 3">
    <name type="scientific">Dorea phocaeensis</name>
    <dbReference type="NCBI Taxonomy" id="2040291"/>
    <lineage>
        <taxon>Bacteria</taxon>
        <taxon>Bacillati</taxon>
        <taxon>Bacillota</taxon>
        <taxon>Clostridia</taxon>
        <taxon>Lachnospirales</taxon>
        <taxon>Lachnospiraceae</taxon>
        <taxon>Dorea</taxon>
    </lineage>
</organism>
<reference evidence="3 4" key="1">
    <citation type="journal article" date="2020" name="Cell Host Microbe">
        <title>Functional and Genomic Variation between Human-Derived Isolates of Lachnospiraceae Reveals Inter- and Intra-Species Diversity.</title>
        <authorList>
            <person name="Sorbara M.T."/>
            <person name="Littmann E.R."/>
            <person name="Fontana E."/>
            <person name="Moody T.U."/>
            <person name="Kohout C.E."/>
            <person name="Gjonbalaj M."/>
            <person name="Eaton V."/>
            <person name="Seok R."/>
            <person name="Leiner I.M."/>
            <person name="Pamer E.G."/>
        </authorList>
    </citation>
    <scope>NUCLEOTIDE SEQUENCE [LARGE SCALE GENOMIC DNA]</scope>
    <source>
        <strain evidence="2 3">MSK.17.11</strain>
        <strain evidence="1 4">MSK.17.38</strain>
    </source>
</reference>
<evidence type="ECO:0000313" key="2">
    <source>
        <dbReference type="EMBL" id="NVH58478.1"/>
    </source>
</evidence>
<comment type="caution">
    <text evidence="2">The sequence shown here is derived from an EMBL/GenBank/DDBJ whole genome shotgun (WGS) entry which is preliminary data.</text>
</comment>
<sequence length="75" mass="8489">MEYLMEVLSINRHLSVVSGEKTKADDWVGEAEVWRIVKEQIQEICGGVEEKACQVLEVRRDGEVVGLVVRIGVYN</sequence>
<evidence type="ECO:0000313" key="1">
    <source>
        <dbReference type="EMBL" id="NSK14704.1"/>
    </source>
</evidence>
<protein>
    <submittedName>
        <fullName evidence="2">Uncharacterized protein</fullName>
    </submittedName>
</protein>
<dbReference type="RefSeq" id="WP_173814707.1">
    <property type="nucleotide sequence ID" value="NZ_JAAITX010000004.1"/>
</dbReference>
<gene>
    <name evidence="2" type="ORF">G5A66_07425</name>
    <name evidence="1" type="ORF">G5A75_07445</name>
</gene>
<dbReference type="Proteomes" id="UP000701680">
    <property type="component" value="Unassembled WGS sequence"/>
</dbReference>
<proteinExistence type="predicted"/>
<name>A0A850HH42_9FIRM</name>
<evidence type="ECO:0000313" key="3">
    <source>
        <dbReference type="Proteomes" id="UP000528555"/>
    </source>
</evidence>
<dbReference type="AlphaFoldDB" id="A0A850HH42"/>
<reference evidence="2" key="2">
    <citation type="submission" date="2020-02" db="EMBL/GenBank/DDBJ databases">
        <authorList>
            <person name="Littmann E."/>
            <person name="Sorbara M."/>
        </authorList>
    </citation>
    <scope>NUCLEOTIDE SEQUENCE</scope>
    <source>
        <strain evidence="2">MSK.17.11</strain>
        <strain evidence="1">MSK.17.38</strain>
    </source>
</reference>
<keyword evidence="3" id="KW-1185">Reference proteome</keyword>
<dbReference type="Proteomes" id="UP000528555">
    <property type="component" value="Unassembled WGS sequence"/>
</dbReference>
<dbReference type="EMBL" id="JAAITX010000004">
    <property type="protein sequence ID" value="NVH58478.1"/>
    <property type="molecule type" value="Genomic_DNA"/>
</dbReference>